<evidence type="ECO:0000313" key="2">
    <source>
        <dbReference type="Proteomes" id="UP000283095"/>
    </source>
</evidence>
<proteinExistence type="predicted"/>
<accession>A0A3T0KTL6</accession>
<gene>
    <name evidence="1" type="ORF">BAOM_2922</name>
</gene>
<organism evidence="1 2">
    <name type="scientific">Peribacillus asahii</name>
    <dbReference type="NCBI Taxonomy" id="228899"/>
    <lineage>
        <taxon>Bacteria</taxon>
        <taxon>Bacillati</taxon>
        <taxon>Bacillota</taxon>
        <taxon>Bacilli</taxon>
        <taxon>Bacillales</taxon>
        <taxon>Bacillaceae</taxon>
        <taxon>Peribacillus</taxon>
    </lineage>
</organism>
<name>A0A3T0KTL6_9BACI</name>
<sequence length="38" mass="4546">MEKVTILKTFFVFISFYNISFLPSSTQNKEYQQKTSHL</sequence>
<dbReference type="Proteomes" id="UP000283095">
    <property type="component" value="Chromosome"/>
</dbReference>
<evidence type="ECO:0000313" key="1">
    <source>
        <dbReference type="EMBL" id="AZV43531.1"/>
    </source>
</evidence>
<dbReference type="AlphaFoldDB" id="A0A3T0KTL6"/>
<dbReference type="EMBL" id="CP026095">
    <property type="protein sequence ID" value="AZV43531.1"/>
    <property type="molecule type" value="Genomic_DNA"/>
</dbReference>
<reference evidence="1 2" key="1">
    <citation type="submission" date="2018-01" db="EMBL/GenBank/DDBJ databases">
        <title>Bacillus asahii Genome sequencing and assembly.</title>
        <authorList>
            <person name="Jiang H."/>
            <person name="Feng Y."/>
            <person name="Zhao F."/>
            <person name="Lin X."/>
        </authorList>
    </citation>
    <scope>NUCLEOTIDE SEQUENCE [LARGE SCALE GENOMIC DNA]</scope>
    <source>
        <strain evidence="1 2">OM18</strain>
    </source>
</reference>
<dbReference type="KEGG" id="pasa:BAOM_2922"/>
<protein>
    <submittedName>
        <fullName evidence="1">Uncharacterized protein</fullName>
    </submittedName>
</protein>